<dbReference type="Gene3D" id="3.40.710.10">
    <property type="entry name" value="DD-peptidase/beta-lactamase superfamily"/>
    <property type="match status" value="1"/>
</dbReference>
<evidence type="ECO:0000313" key="4">
    <source>
        <dbReference type="Proteomes" id="UP000546126"/>
    </source>
</evidence>
<keyword evidence="4" id="KW-1185">Reference proteome</keyword>
<evidence type="ECO:0000256" key="1">
    <source>
        <dbReference type="SAM" id="MobiDB-lite"/>
    </source>
</evidence>
<feature type="compositionally biased region" description="Basic residues" evidence="1">
    <location>
        <begin position="35"/>
        <end position="55"/>
    </location>
</feature>
<accession>A0A7Y6MCT2</accession>
<evidence type="ECO:0000313" key="3">
    <source>
        <dbReference type="EMBL" id="NUW43097.1"/>
    </source>
</evidence>
<sequence>MSRRHKIPRTLCRPRRRGPRRPRLTFGHAPPLPRRPVRSGRPRRRPRRRPARAGGRRGPPLVARRHPHPRRAPLTPLRRQRKDPRVADALGQRLAELIDTYEVPGAALAYLHNGELHEFAAGVLNVDTGVEATPDSLFQIGSITKVWTATLLMQQVERGRLTLDTPVAELLPGFRVADAEVSRTVTVRHLLSHTSGIDGDLFLDTGRGDDCVKKYVEACAGLAQNHPLGATQSYCNSGFVIAGRILEVLEGRTWDAVLRENICGPLGLTHTWTLPEDVLRFRAAHGHVEDGRAAPVWGLMRSCGPAGLICARPRDVVAFGRAHLEGGLLDDPRAMWEPQVDIPNPHTLGRHWGIGWIIDEWSGRRVLSHGGNTIGQHAMLWAVPDTGTVVCVTTNGGHSGAFTRALATELFAELDGLTVPPVLGPPETPVQVDVERYAGVYERVGSRMTAGVHDGTLRLRIEATGPLAALEEPFDLDLVAVDDVTFVGRREGEPDWLSGVFYQLDDGSPYLHLGVRATPKIA</sequence>
<dbReference type="EMBL" id="JABWGO010000005">
    <property type="protein sequence ID" value="NUW43097.1"/>
    <property type="molecule type" value="Genomic_DNA"/>
</dbReference>
<organism evidence="3 4">
    <name type="scientific">Nonomuraea rhodomycinica</name>
    <dbReference type="NCBI Taxonomy" id="1712872"/>
    <lineage>
        <taxon>Bacteria</taxon>
        <taxon>Bacillati</taxon>
        <taxon>Actinomycetota</taxon>
        <taxon>Actinomycetes</taxon>
        <taxon>Streptosporangiales</taxon>
        <taxon>Streptosporangiaceae</taxon>
        <taxon>Nonomuraea</taxon>
    </lineage>
</organism>
<evidence type="ECO:0000259" key="2">
    <source>
        <dbReference type="Pfam" id="PF00144"/>
    </source>
</evidence>
<protein>
    <submittedName>
        <fullName evidence="3">Beta-lactamase family protein</fullName>
    </submittedName>
</protein>
<dbReference type="Proteomes" id="UP000546126">
    <property type="component" value="Unassembled WGS sequence"/>
</dbReference>
<name>A0A7Y6MCT2_9ACTN</name>
<reference evidence="3 4" key="1">
    <citation type="submission" date="2020-06" db="EMBL/GenBank/DDBJ databases">
        <authorList>
            <person name="Chanama M."/>
        </authorList>
    </citation>
    <scope>NUCLEOTIDE SEQUENCE [LARGE SCALE GENOMIC DNA]</scope>
    <source>
        <strain evidence="3 4">TBRC6557</strain>
    </source>
</reference>
<dbReference type="PANTHER" id="PTHR46825">
    <property type="entry name" value="D-ALANYL-D-ALANINE-CARBOXYPEPTIDASE/ENDOPEPTIDASE AMPH"/>
    <property type="match status" value="1"/>
</dbReference>
<dbReference type="PANTHER" id="PTHR46825:SF9">
    <property type="entry name" value="BETA-LACTAMASE-RELATED DOMAIN-CONTAINING PROTEIN"/>
    <property type="match status" value="1"/>
</dbReference>
<dbReference type="Pfam" id="PF00144">
    <property type="entry name" value="Beta-lactamase"/>
    <property type="match status" value="1"/>
</dbReference>
<dbReference type="InterPro" id="IPR012338">
    <property type="entry name" value="Beta-lactam/transpept-like"/>
</dbReference>
<feature type="domain" description="Beta-lactamase-related" evidence="2">
    <location>
        <begin position="93"/>
        <end position="407"/>
    </location>
</feature>
<comment type="caution">
    <text evidence="3">The sequence shown here is derived from an EMBL/GenBank/DDBJ whole genome shotgun (WGS) entry which is preliminary data.</text>
</comment>
<dbReference type="InterPro" id="IPR050491">
    <property type="entry name" value="AmpC-like"/>
</dbReference>
<gene>
    <name evidence="3" type="ORF">HT134_23595</name>
</gene>
<dbReference type="SUPFAM" id="SSF56601">
    <property type="entry name" value="beta-lactamase/transpeptidase-like"/>
    <property type="match status" value="1"/>
</dbReference>
<feature type="region of interest" description="Disordered" evidence="1">
    <location>
        <begin position="1"/>
        <end position="86"/>
    </location>
</feature>
<dbReference type="InterPro" id="IPR001466">
    <property type="entry name" value="Beta-lactam-related"/>
</dbReference>
<proteinExistence type="predicted"/>
<feature type="compositionally biased region" description="Basic residues" evidence="1">
    <location>
        <begin position="1"/>
        <end position="23"/>
    </location>
</feature>
<dbReference type="AlphaFoldDB" id="A0A7Y6MCT2"/>